<dbReference type="InterPro" id="IPR038078">
    <property type="entry name" value="PhoU-like_sf"/>
</dbReference>
<dbReference type="PANTHER" id="PTHR42930:SF3">
    <property type="entry name" value="PHOSPHATE-SPECIFIC TRANSPORT SYSTEM ACCESSORY PROTEIN PHOU"/>
    <property type="match status" value="1"/>
</dbReference>
<protein>
    <recommendedName>
        <fullName evidence="7">Phosphate-specific transport system accessory protein PhoU</fullName>
    </recommendedName>
</protein>
<evidence type="ECO:0000259" key="8">
    <source>
        <dbReference type="Pfam" id="PF01895"/>
    </source>
</evidence>
<evidence type="ECO:0000256" key="2">
    <source>
        <dbReference type="ARBA" id="ARBA00008107"/>
    </source>
</evidence>
<dbReference type="FunFam" id="1.20.58.220:FF:000004">
    <property type="entry name" value="Phosphate-specific transport system accessory protein PhoU"/>
    <property type="match status" value="1"/>
</dbReference>
<evidence type="ECO:0000256" key="5">
    <source>
        <dbReference type="ARBA" id="ARBA00022490"/>
    </source>
</evidence>
<reference evidence="10" key="1">
    <citation type="submission" date="2016-10" db="EMBL/GenBank/DDBJ databases">
        <authorList>
            <person name="Varghese N."/>
            <person name="Submissions S."/>
        </authorList>
    </citation>
    <scope>NUCLEOTIDE SEQUENCE [LARGE SCALE GENOMIC DNA]</scope>
    <source>
        <strain evidence="10">DSM 44498</strain>
    </source>
</reference>
<name>A0A1H4V836_9NOCA</name>
<dbReference type="GO" id="GO:0045936">
    <property type="term" value="P:negative regulation of phosphate metabolic process"/>
    <property type="evidence" value="ECO:0007669"/>
    <property type="project" value="InterPro"/>
</dbReference>
<dbReference type="RefSeq" id="WP_072943751.1">
    <property type="nucleotide sequence ID" value="NZ_FNSV01000005.1"/>
</dbReference>
<dbReference type="PIRSF" id="PIRSF003107">
    <property type="entry name" value="PhoU"/>
    <property type="match status" value="1"/>
</dbReference>
<dbReference type="GO" id="GO:0006817">
    <property type="term" value="P:phosphate ion transport"/>
    <property type="evidence" value="ECO:0007669"/>
    <property type="project" value="UniProtKB-KW"/>
</dbReference>
<sequence length="215" mass="23793">MREQFDEQLEQIRDDLVELCTLTEPAIDCATRAVLDTDLPAADRATELSADIEARAAELDHRALTLIARQQPVALDLRSLIGGMHNIADLRRMGSLAAHIAEVARLHHPEPVVPHELRGIISDMGVAATAQAAAAREVLHTRDEAAALDLIWADERTDELLRRLFAATKSDEWLHGAASAVNITLLGRFYERFCDHTVEIGRRVIFVVTGEIPDQ</sequence>
<evidence type="ECO:0000256" key="3">
    <source>
        <dbReference type="ARBA" id="ARBA00011738"/>
    </source>
</evidence>
<dbReference type="GO" id="GO:0030643">
    <property type="term" value="P:intracellular phosphate ion homeostasis"/>
    <property type="evidence" value="ECO:0007669"/>
    <property type="project" value="InterPro"/>
</dbReference>
<dbReference type="Proteomes" id="UP000183561">
    <property type="component" value="Unassembled WGS sequence"/>
</dbReference>
<dbReference type="AlphaFoldDB" id="A0A1H4V836"/>
<evidence type="ECO:0000313" key="10">
    <source>
        <dbReference type="Proteomes" id="UP000183561"/>
    </source>
</evidence>
<dbReference type="EMBL" id="FNSV01000005">
    <property type="protein sequence ID" value="SEC77096.1"/>
    <property type="molecule type" value="Genomic_DNA"/>
</dbReference>
<comment type="subunit">
    <text evidence="3 7">Homodimer.</text>
</comment>
<dbReference type="OrthoDB" id="9814256at2"/>
<comment type="function">
    <text evidence="7">Plays a role in the regulation of phosphate uptake.</text>
</comment>
<keyword evidence="10" id="KW-1185">Reference proteome</keyword>
<organism evidence="9 10">
    <name type="scientific">Rhodococcus koreensis</name>
    <dbReference type="NCBI Taxonomy" id="99653"/>
    <lineage>
        <taxon>Bacteria</taxon>
        <taxon>Bacillati</taxon>
        <taxon>Actinomycetota</taxon>
        <taxon>Actinomycetes</taxon>
        <taxon>Mycobacteriales</taxon>
        <taxon>Nocardiaceae</taxon>
        <taxon>Rhodococcus</taxon>
    </lineage>
</organism>
<feature type="domain" description="PhoU" evidence="8">
    <location>
        <begin position="121"/>
        <end position="204"/>
    </location>
</feature>
<proteinExistence type="inferred from homology"/>
<keyword evidence="5 7" id="KW-0963">Cytoplasm</keyword>
<comment type="similarity">
    <text evidence="2 7">Belongs to the PhoU family.</text>
</comment>
<accession>A0A1H4V836</accession>
<evidence type="ECO:0000256" key="1">
    <source>
        <dbReference type="ARBA" id="ARBA00004496"/>
    </source>
</evidence>
<dbReference type="InterPro" id="IPR028366">
    <property type="entry name" value="PhoU"/>
</dbReference>
<dbReference type="SUPFAM" id="SSF109755">
    <property type="entry name" value="PhoU-like"/>
    <property type="match status" value="1"/>
</dbReference>
<dbReference type="NCBIfam" id="TIGR02135">
    <property type="entry name" value="phoU_full"/>
    <property type="match status" value="1"/>
</dbReference>
<evidence type="ECO:0000256" key="7">
    <source>
        <dbReference type="PIRNR" id="PIRNR003107"/>
    </source>
</evidence>
<evidence type="ECO:0000313" key="9">
    <source>
        <dbReference type="EMBL" id="SEC77096.1"/>
    </source>
</evidence>
<gene>
    <name evidence="9" type="ORF">SAMN04490239_5390</name>
</gene>
<dbReference type="GO" id="GO:0005737">
    <property type="term" value="C:cytoplasm"/>
    <property type="evidence" value="ECO:0007669"/>
    <property type="project" value="UniProtKB-SubCell"/>
</dbReference>
<comment type="subcellular location">
    <subcellularLocation>
        <location evidence="1 7">Cytoplasm</location>
    </subcellularLocation>
</comment>
<evidence type="ECO:0000256" key="4">
    <source>
        <dbReference type="ARBA" id="ARBA00022448"/>
    </source>
</evidence>
<evidence type="ECO:0000256" key="6">
    <source>
        <dbReference type="ARBA" id="ARBA00022592"/>
    </source>
</evidence>
<feature type="domain" description="PhoU" evidence="8">
    <location>
        <begin position="17"/>
        <end position="103"/>
    </location>
</feature>
<dbReference type="PANTHER" id="PTHR42930">
    <property type="entry name" value="PHOSPHATE-SPECIFIC TRANSPORT SYSTEM ACCESSORY PROTEIN PHOU"/>
    <property type="match status" value="1"/>
</dbReference>
<keyword evidence="4 7" id="KW-0813">Transport</keyword>
<dbReference type="Pfam" id="PF01895">
    <property type="entry name" value="PhoU"/>
    <property type="match status" value="2"/>
</dbReference>
<keyword evidence="6 7" id="KW-0592">Phosphate transport</keyword>
<dbReference type="InterPro" id="IPR026022">
    <property type="entry name" value="PhoU_dom"/>
</dbReference>
<dbReference type="Gene3D" id="1.20.58.220">
    <property type="entry name" value="Phosphate transport system protein phou homolog 2, domain 2"/>
    <property type="match status" value="1"/>
</dbReference>